<dbReference type="PANTHER" id="PTHR43015:SF1">
    <property type="entry name" value="D-RIBITOL-5-PHOSPHATE CYTIDYLYLTRANSFERASE"/>
    <property type="match status" value="1"/>
</dbReference>
<comment type="caution">
    <text evidence="6">The sequence shown here is derived from an EMBL/GenBank/DDBJ whole genome shotgun (WGS) entry which is preliminary data.</text>
</comment>
<keyword evidence="4" id="KW-0862">Zinc</keyword>
<evidence type="ECO:0000256" key="2">
    <source>
        <dbReference type="ARBA" id="ARBA00022679"/>
    </source>
</evidence>
<keyword evidence="4" id="KW-0863">Zinc-finger</keyword>
<dbReference type="InterPro" id="IPR013087">
    <property type="entry name" value="Znf_C2H2_type"/>
</dbReference>
<dbReference type="PROSITE" id="PS01295">
    <property type="entry name" value="ISPD"/>
    <property type="match status" value="1"/>
</dbReference>
<dbReference type="GO" id="GO:0008299">
    <property type="term" value="P:isoprenoid biosynthetic process"/>
    <property type="evidence" value="ECO:0007669"/>
    <property type="project" value="InterPro"/>
</dbReference>
<evidence type="ECO:0000256" key="4">
    <source>
        <dbReference type="PROSITE-ProRule" id="PRU00042"/>
    </source>
</evidence>
<evidence type="ECO:0000313" key="7">
    <source>
        <dbReference type="Proteomes" id="UP000886998"/>
    </source>
</evidence>
<dbReference type="InterPro" id="IPR036236">
    <property type="entry name" value="Znf_C2H2_sf"/>
</dbReference>
<dbReference type="Pfam" id="PF01128">
    <property type="entry name" value="IspD"/>
    <property type="match status" value="1"/>
</dbReference>
<dbReference type="GO" id="GO:0005829">
    <property type="term" value="C:cytosol"/>
    <property type="evidence" value="ECO:0007669"/>
    <property type="project" value="TreeGrafter"/>
</dbReference>
<keyword evidence="4" id="KW-0479">Metal-binding</keyword>
<dbReference type="PROSITE" id="PS50157">
    <property type="entry name" value="ZINC_FINGER_C2H2_2"/>
    <property type="match status" value="2"/>
</dbReference>
<accession>A0A8X6YLR6</accession>
<feature type="domain" description="C2H2-type" evidence="5">
    <location>
        <begin position="18"/>
        <end position="46"/>
    </location>
</feature>
<evidence type="ECO:0000313" key="6">
    <source>
        <dbReference type="EMBL" id="GFY73108.1"/>
    </source>
</evidence>
<organism evidence="6 7">
    <name type="scientific">Trichonephila inaurata madagascariensis</name>
    <dbReference type="NCBI Taxonomy" id="2747483"/>
    <lineage>
        <taxon>Eukaryota</taxon>
        <taxon>Metazoa</taxon>
        <taxon>Ecdysozoa</taxon>
        <taxon>Arthropoda</taxon>
        <taxon>Chelicerata</taxon>
        <taxon>Arachnida</taxon>
        <taxon>Araneae</taxon>
        <taxon>Araneomorphae</taxon>
        <taxon>Entelegynae</taxon>
        <taxon>Araneoidea</taxon>
        <taxon>Nephilidae</taxon>
        <taxon>Trichonephila</taxon>
        <taxon>Trichonephila inaurata</taxon>
    </lineage>
</organism>
<dbReference type="AlphaFoldDB" id="A0A8X6YLR6"/>
<keyword evidence="3 6" id="KW-0548">Nucleotidyltransferase</keyword>
<evidence type="ECO:0000256" key="3">
    <source>
        <dbReference type="ARBA" id="ARBA00022695"/>
    </source>
</evidence>
<dbReference type="GO" id="GO:0047349">
    <property type="term" value="F:D-ribitol-5-phosphate cytidylyltransferase activity"/>
    <property type="evidence" value="ECO:0007669"/>
    <property type="project" value="TreeGrafter"/>
</dbReference>
<dbReference type="SUPFAM" id="SSF53448">
    <property type="entry name" value="Nucleotide-diphospho-sugar transferases"/>
    <property type="match status" value="1"/>
</dbReference>
<proteinExistence type="inferred from homology"/>
<sequence length="586" mass="66068">MHTKVEQSFSFNMAEGLIQCSLCAKTYTMNKNLYQHMRKVHNVNPQMKGKLRCPLDCEENFSSHKDLRKHLETLHKYALEHEVHEFISFASFEEWKDDMEETSGHKYISPSSEKILQTGEGKTYFFCHRSGVSKTDVTGEKPARRSVSIKIGKECPSSMEVARSLSEGTVKVTFWKTHIGHKPEPKYASLRKKSRTKKLGKVDFDVCVILPAAGIGERMGLEIPKQYIPIHQKPIICYTVDAFLRIPFIKKVVVVAAPDSVELMLQTLSEMCNLEGDKLLITDGAGARHQSIKSGLLALKSYCEPLPEIVIVHDGVRPFFPDDAISKVVYAAKEHGAAGVTCPLISTVISVDNKGFLDTSLDRNKFRASEMPQAFQFDLLFKAYEESSTNDLENGTECLHLVQKYTNVKAKLLSVSTHLWKVTHHKDIYTAAGVLKETQTVAVINKESTSEFIPVLKKSLADTFKTVHAVGKFSVPTLNKFPNIVQIHEMENPYSAIEKMSSFQKLKQSTSIVHVFMNGFDSTINFLEFQKQVKICAKVLKLANVLVYFVFREPTDTTNTFEEMTDLVKSLLFESNPHISGSIFFS</sequence>
<name>A0A8X6YLR6_9ARAC</name>
<dbReference type="CDD" id="cd02516">
    <property type="entry name" value="CDP-ME_synthetase"/>
    <property type="match status" value="1"/>
</dbReference>
<gene>
    <name evidence="6" type="primary">crppa</name>
    <name evidence="6" type="ORF">TNIN_86311</name>
</gene>
<dbReference type="OrthoDB" id="414267at2759"/>
<dbReference type="InterPro" id="IPR029044">
    <property type="entry name" value="Nucleotide-diphossugar_trans"/>
</dbReference>
<dbReference type="SMART" id="SM00355">
    <property type="entry name" value="ZnF_C2H2"/>
    <property type="match status" value="2"/>
</dbReference>
<dbReference type="SUPFAM" id="SSF57667">
    <property type="entry name" value="beta-beta-alpha zinc fingers"/>
    <property type="match status" value="1"/>
</dbReference>
<dbReference type="InterPro" id="IPR018294">
    <property type="entry name" value="ISPD_synthase_CS"/>
</dbReference>
<dbReference type="Pfam" id="PF00096">
    <property type="entry name" value="zf-C2H2"/>
    <property type="match status" value="2"/>
</dbReference>
<reference evidence="6" key="1">
    <citation type="submission" date="2020-08" db="EMBL/GenBank/DDBJ databases">
        <title>Multicomponent nature underlies the extraordinary mechanical properties of spider dragline silk.</title>
        <authorList>
            <person name="Kono N."/>
            <person name="Nakamura H."/>
            <person name="Mori M."/>
            <person name="Yoshida Y."/>
            <person name="Ohtoshi R."/>
            <person name="Malay A.D."/>
            <person name="Moran D.A.P."/>
            <person name="Tomita M."/>
            <person name="Numata K."/>
            <person name="Arakawa K."/>
        </authorList>
    </citation>
    <scope>NUCLEOTIDE SEQUENCE</scope>
</reference>
<feature type="domain" description="C2H2-type" evidence="5">
    <location>
        <begin position="51"/>
        <end position="75"/>
    </location>
</feature>
<protein>
    <submittedName>
        <fullName evidence="6">D-ribitol-5-phosphate cytidylyltransferase</fullName>
    </submittedName>
</protein>
<dbReference type="InterPro" id="IPR034683">
    <property type="entry name" value="IspD/TarI"/>
</dbReference>
<dbReference type="Gene3D" id="3.30.160.60">
    <property type="entry name" value="Classic Zinc Finger"/>
    <property type="match status" value="1"/>
</dbReference>
<dbReference type="PANTHER" id="PTHR43015">
    <property type="entry name" value="D-RIBITOL-5-PHOSPHATE CYTIDYLYLTRANSFERASE"/>
    <property type="match status" value="1"/>
</dbReference>
<dbReference type="EMBL" id="BMAV01019837">
    <property type="protein sequence ID" value="GFY73108.1"/>
    <property type="molecule type" value="Genomic_DNA"/>
</dbReference>
<comment type="similarity">
    <text evidence="1">Belongs to the IspD/TarI cytidylyltransferase family. IspD subfamily.</text>
</comment>
<keyword evidence="2" id="KW-0808">Transferase</keyword>
<dbReference type="Proteomes" id="UP000886998">
    <property type="component" value="Unassembled WGS sequence"/>
</dbReference>
<dbReference type="GO" id="GO:0008270">
    <property type="term" value="F:zinc ion binding"/>
    <property type="evidence" value="ECO:0007669"/>
    <property type="project" value="UniProtKB-KW"/>
</dbReference>
<dbReference type="PROSITE" id="PS00028">
    <property type="entry name" value="ZINC_FINGER_C2H2_1"/>
    <property type="match status" value="2"/>
</dbReference>
<evidence type="ECO:0000259" key="5">
    <source>
        <dbReference type="PROSITE" id="PS50157"/>
    </source>
</evidence>
<dbReference type="GO" id="GO:0035269">
    <property type="term" value="P:protein O-linked glycosylation via mannose"/>
    <property type="evidence" value="ECO:0007669"/>
    <property type="project" value="TreeGrafter"/>
</dbReference>
<evidence type="ECO:0000256" key="1">
    <source>
        <dbReference type="ARBA" id="ARBA00009789"/>
    </source>
</evidence>
<keyword evidence="7" id="KW-1185">Reference proteome</keyword>
<dbReference type="Gene3D" id="3.90.550.10">
    <property type="entry name" value="Spore Coat Polysaccharide Biosynthesis Protein SpsA, Chain A"/>
    <property type="match status" value="1"/>
</dbReference>